<dbReference type="Gene3D" id="3.40.50.1820">
    <property type="entry name" value="alpha/beta hydrolase"/>
    <property type="match status" value="1"/>
</dbReference>
<evidence type="ECO:0000313" key="5">
    <source>
        <dbReference type="Proteomes" id="UP001194746"/>
    </source>
</evidence>
<dbReference type="InterPro" id="IPR000675">
    <property type="entry name" value="Cutinase/axe"/>
</dbReference>
<proteinExistence type="predicted"/>
<feature type="signal peptide" evidence="3">
    <location>
        <begin position="1"/>
        <end position="17"/>
    </location>
</feature>
<dbReference type="Pfam" id="PF01083">
    <property type="entry name" value="Cutinase"/>
    <property type="match status" value="1"/>
</dbReference>
<dbReference type="Proteomes" id="UP001194746">
    <property type="component" value="Unassembled WGS sequence"/>
</dbReference>
<evidence type="ECO:0000256" key="3">
    <source>
        <dbReference type="SAM" id="SignalP"/>
    </source>
</evidence>
<comment type="caution">
    <text evidence="4">The sequence shown here is derived from an EMBL/GenBank/DDBJ whole genome shotgun (WGS) entry which is preliminary data.</text>
</comment>
<reference evidence="4" key="1">
    <citation type="journal article" date="2019" name="Beilstein J. Org. Chem.">
        <title>Nanangenines: drimane sesquiterpenoids as the dominant metabolite cohort of a novel Australian fungus, Aspergillus nanangensis.</title>
        <authorList>
            <person name="Lacey H.J."/>
            <person name="Gilchrist C.L.M."/>
            <person name="Crombie A."/>
            <person name="Kalaitzis J.A."/>
            <person name="Vuong D."/>
            <person name="Rutledge P.J."/>
            <person name="Turner P."/>
            <person name="Pitt J.I."/>
            <person name="Lacey E."/>
            <person name="Chooi Y.H."/>
            <person name="Piggott A.M."/>
        </authorList>
    </citation>
    <scope>NUCLEOTIDE SEQUENCE</scope>
    <source>
        <strain evidence="4">MST-FP2251</strain>
    </source>
</reference>
<dbReference type="InterPro" id="IPR029058">
    <property type="entry name" value="AB_hydrolase_fold"/>
</dbReference>
<gene>
    <name evidence="4" type="ORF">FE257_004527</name>
</gene>
<dbReference type="GO" id="GO:0052689">
    <property type="term" value="F:carboxylic ester hydrolase activity"/>
    <property type="evidence" value="ECO:0007669"/>
    <property type="project" value="UniProtKB-ARBA"/>
</dbReference>
<name>A0AAD4CY70_ASPNN</name>
<feature type="chain" id="PRO_5042215484" description="Acetylxylan esterase" evidence="3">
    <location>
        <begin position="18"/>
        <end position="224"/>
    </location>
</feature>
<dbReference type="PANTHER" id="PTHR33630">
    <property type="entry name" value="CUTINASE RV1984C-RELATED-RELATED"/>
    <property type="match status" value="1"/>
</dbReference>
<reference evidence="4" key="2">
    <citation type="submission" date="2020-02" db="EMBL/GenBank/DDBJ databases">
        <authorList>
            <person name="Gilchrist C.L.M."/>
            <person name="Chooi Y.-H."/>
        </authorList>
    </citation>
    <scope>NUCLEOTIDE SEQUENCE</scope>
    <source>
        <strain evidence="4">MST-FP2251</strain>
    </source>
</reference>
<accession>A0AAD4CY70</accession>
<organism evidence="4 5">
    <name type="scientific">Aspergillus nanangensis</name>
    <dbReference type="NCBI Taxonomy" id="2582783"/>
    <lineage>
        <taxon>Eukaryota</taxon>
        <taxon>Fungi</taxon>
        <taxon>Dikarya</taxon>
        <taxon>Ascomycota</taxon>
        <taxon>Pezizomycotina</taxon>
        <taxon>Eurotiomycetes</taxon>
        <taxon>Eurotiomycetidae</taxon>
        <taxon>Eurotiales</taxon>
        <taxon>Aspergillaceae</taxon>
        <taxon>Aspergillus</taxon>
        <taxon>Aspergillus subgen. Circumdati</taxon>
    </lineage>
</organism>
<keyword evidence="2" id="KW-1015">Disulfide bond</keyword>
<dbReference type="AlphaFoldDB" id="A0AAD4CY70"/>
<evidence type="ECO:0000256" key="2">
    <source>
        <dbReference type="ARBA" id="ARBA00023157"/>
    </source>
</evidence>
<dbReference type="EMBL" id="VCAU01000002">
    <property type="protein sequence ID" value="KAF9894905.1"/>
    <property type="molecule type" value="Genomic_DNA"/>
</dbReference>
<evidence type="ECO:0000313" key="4">
    <source>
        <dbReference type="EMBL" id="KAF9894905.1"/>
    </source>
</evidence>
<dbReference type="SMART" id="SM01110">
    <property type="entry name" value="Cutinase"/>
    <property type="match status" value="1"/>
</dbReference>
<evidence type="ECO:0000256" key="1">
    <source>
        <dbReference type="ARBA" id="ARBA00022801"/>
    </source>
</evidence>
<sequence length="224" mass="23913">MWSKLLLTASLFTPSNSGRSTSHCPNVHVLAARETFAPAGLGNATKVVDMICNSHPGATFEAIDYPAMGHECNPYSVQKGAQAVADQVTRFVNDCPDTQIVLVGYSQGAHIIDDAMCGGGDPHMGIADPVAPVPRDVGAHVKAMIWMGSPRHTPGAPYNVGSSQSNGFDPRPKGQTCGPYNGIIQSYCDQNDPYCSNGHDEDLHFAYARIYGDDALEFVNSKVD</sequence>
<keyword evidence="1" id="KW-0378">Hydrolase</keyword>
<evidence type="ECO:0008006" key="6">
    <source>
        <dbReference type="Google" id="ProtNLM"/>
    </source>
</evidence>
<dbReference type="SUPFAM" id="SSF53474">
    <property type="entry name" value="alpha/beta-Hydrolases"/>
    <property type="match status" value="1"/>
</dbReference>
<dbReference type="PANTHER" id="PTHR33630:SF13">
    <property type="entry name" value="ACETYLXYLAN ESTERASE"/>
    <property type="match status" value="1"/>
</dbReference>
<protein>
    <recommendedName>
        <fullName evidence="6">Acetylxylan esterase</fullName>
    </recommendedName>
</protein>
<keyword evidence="5" id="KW-1185">Reference proteome</keyword>
<keyword evidence="3" id="KW-0732">Signal</keyword>